<dbReference type="Proteomes" id="UP000092573">
    <property type="component" value="Chromosome"/>
</dbReference>
<sequence>MRIVFLNSMERRLQERAGHADLAQVWIGEEGGVWRIGWDEEGSAGTKGQIWFEGESWSEMLSHYRYQLAVKLADGFRPVISGIFHEEEGSRGMSTQKLYCYSEFNGNEELYAGLSAWRRQKAAAAGKAPYLIASNRLLRLISAFVPKSLEELTQLPGVGEVKAAEYGEEMLAITAQVERDWHFPLDWVEQELDEELFRSWTYKQKETRFKAEIERSSLRRQLLAAIREGRNLEQIQEAAGLSRREAIEQLEQLEKEGYDTEALVEQELTGLAQEEQTAIWNAYLELGDVLLKPVMQKVYGADTVQSGNGELERRYEWLRLIRLRYRRAAKGEAAGKPQSA</sequence>
<evidence type="ECO:0000313" key="3">
    <source>
        <dbReference type="Proteomes" id="UP000092573"/>
    </source>
</evidence>
<evidence type="ECO:0000259" key="1">
    <source>
        <dbReference type="PROSITE" id="PS50967"/>
    </source>
</evidence>
<proteinExistence type="predicted"/>
<dbReference type="RefSeq" id="WP_068694186.1">
    <property type="nucleotide sequence ID" value="NZ_CP014167.1"/>
</dbReference>
<dbReference type="Gene3D" id="1.10.150.80">
    <property type="entry name" value="HRDC domain"/>
    <property type="match status" value="1"/>
</dbReference>
<keyword evidence="2" id="KW-0547">Nucleotide-binding</keyword>
<dbReference type="KEGG" id="pyg:AWM70_02855"/>
<dbReference type="OrthoDB" id="26793at2"/>
<dbReference type="Pfam" id="PF00570">
    <property type="entry name" value="HRDC"/>
    <property type="match status" value="1"/>
</dbReference>
<dbReference type="GO" id="GO:0003676">
    <property type="term" value="F:nucleic acid binding"/>
    <property type="evidence" value="ECO:0007669"/>
    <property type="project" value="InterPro"/>
</dbReference>
<keyword evidence="2" id="KW-0378">Hydrolase</keyword>
<dbReference type="GO" id="GO:0000166">
    <property type="term" value="F:nucleotide binding"/>
    <property type="evidence" value="ECO:0007669"/>
    <property type="project" value="InterPro"/>
</dbReference>
<dbReference type="PROSITE" id="PS50967">
    <property type="entry name" value="HRDC"/>
    <property type="match status" value="1"/>
</dbReference>
<dbReference type="SUPFAM" id="SSF47819">
    <property type="entry name" value="HRDC-like"/>
    <property type="match status" value="1"/>
</dbReference>
<protein>
    <submittedName>
        <fullName evidence="2">Helicase</fullName>
    </submittedName>
</protein>
<gene>
    <name evidence="2" type="ORF">AWM70_02855</name>
</gene>
<keyword evidence="3" id="KW-1185">Reference proteome</keyword>
<name>A0A1B1MWU7_9BACL</name>
<reference evidence="2 3" key="1">
    <citation type="submission" date="2016-01" db="EMBL/GenBank/DDBJ databases">
        <title>Complete Genome Sequence of Paenibacillus yonginensis DCY84, a novel Plant Growth-Promoting Bacteria with Elicitation of Induced Systemic Resistance.</title>
        <authorList>
            <person name="Kim Y.J."/>
            <person name="Yang D.C."/>
            <person name="Sukweenadhi J."/>
        </authorList>
    </citation>
    <scope>NUCLEOTIDE SEQUENCE [LARGE SCALE GENOMIC DNA]</scope>
    <source>
        <strain evidence="2 3">DCY84</strain>
    </source>
</reference>
<feature type="domain" description="HRDC" evidence="1">
    <location>
        <begin position="104"/>
        <end position="184"/>
    </location>
</feature>
<dbReference type="EMBL" id="CP014167">
    <property type="protein sequence ID" value="ANS73646.1"/>
    <property type="molecule type" value="Genomic_DNA"/>
</dbReference>
<evidence type="ECO:0000313" key="2">
    <source>
        <dbReference type="EMBL" id="ANS73646.1"/>
    </source>
</evidence>
<dbReference type="AlphaFoldDB" id="A0A1B1MWU7"/>
<dbReference type="GO" id="GO:0004386">
    <property type="term" value="F:helicase activity"/>
    <property type="evidence" value="ECO:0007669"/>
    <property type="project" value="UniProtKB-KW"/>
</dbReference>
<dbReference type="InterPro" id="IPR002121">
    <property type="entry name" value="HRDC_dom"/>
</dbReference>
<dbReference type="InterPro" id="IPR044876">
    <property type="entry name" value="HRDC_dom_sf"/>
</dbReference>
<keyword evidence="2" id="KW-0347">Helicase</keyword>
<organism evidence="2 3">
    <name type="scientific">Paenibacillus yonginensis</name>
    <dbReference type="NCBI Taxonomy" id="1462996"/>
    <lineage>
        <taxon>Bacteria</taxon>
        <taxon>Bacillati</taxon>
        <taxon>Bacillota</taxon>
        <taxon>Bacilli</taxon>
        <taxon>Bacillales</taxon>
        <taxon>Paenibacillaceae</taxon>
        <taxon>Paenibacillus</taxon>
    </lineage>
</organism>
<dbReference type="SMART" id="SM00341">
    <property type="entry name" value="HRDC"/>
    <property type="match status" value="1"/>
</dbReference>
<dbReference type="InterPro" id="IPR010997">
    <property type="entry name" value="HRDC-like_sf"/>
</dbReference>
<dbReference type="STRING" id="1462996.AWM70_02855"/>
<keyword evidence="2" id="KW-0067">ATP-binding</keyword>
<accession>A0A1B1MWU7</accession>